<evidence type="ECO:0000313" key="9">
    <source>
        <dbReference type="Proteomes" id="UP000283530"/>
    </source>
</evidence>
<name>A0A443Q4N5_9MAGN</name>
<dbReference type="Proteomes" id="UP000283530">
    <property type="component" value="Unassembled WGS sequence"/>
</dbReference>
<dbReference type="EMBL" id="QPKB01000337">
    <property type="protein sequence ID" value="RWR97983.1"/>
    <property type="molecule type" value="Genomic_DNA"/>
</dbReference>
<dbReference type="OrthoDB" id="1936865at2759"/>
<dbReference type="InterPro" id="IPR050148">
    <property type="entry name" value="Terpene_synthase-like"/>
</dbReference>
<evidence type="ECO:0000256" key="3">
    <source>
        <dbReference type="ARBA" id="ARBA00022723"/>
    </source>
</evidence>
<dbReference type="Pfam" id="PF01397">
    <property type="entry name" value="Terpene_synth"/>
    <property type="match status" value="2"/>
</dbReference>
<dbReference type="InterPro" id="IPR005630">
    <property type="entry name" value="Terpene_synthase_metal-bd"/>
</dbReference>
<dbReference type="InterPro" id="IPR036965">
    <property type="entry name" value="Terpene_synth_N_sf"/>
</dbReference>
<dbReference type="SFLD" id="SFLDG01019">
    <property type="entry name" value="Terpene_Cyclase_Like_1_C_Termi"/>
    <property type="match status" value="2"/>
</dbReference>
<dbReference type="Gene3D" id="1.50.10.130">
    <property type="entry name" value="Terpene synthase, N-terminal domain"/>
    <property type="match status" value="2"/>
</dbReference>
<gene>
    <name evidence="8" type="ORF">CKAN_02746100</name>
</gene>
<dbReference type="Gene3D" id="1.10.600.10">
    <property type="entry name" value="Farnesyl Diphosphate Synthase"/>
    <property type="match status" value="4"/>
</dbReference>
<evidence type="ECO:0000313" key="8">
    <source>
        <dbReference type="EMBL" id="RWR97983.1"/>
    </source>
</evidence>
<evidence type="ECO:0000256" key="5">
    <source>
        <dbReference type="ARBA" id="ARBA00033744"/>
    </source>
</evidence>
<dbReference type="InterPro" id="IPR034741">
    <property type="entry name" value="Terpene_cyclase-like_1_C"/>
</dbReference>
<evidence type="ECO:0000259" key="6">
    <source>
        <dbReference type="Pfam" id="PF01397"/>
    </source>
</evidence>
<proteinExistence type="inferred from homology"/>
<dbReference type="SUPFAM" id="SSF48576">
    <property type="entry name" value="Terpenoid synthases"/>
    <property type="match status" value="2"/>
</dbReference>
<keyword evidence="3" id="KW-0479">Metal-binding</keyword>
<comment type="similarity">
    <text evidence="5">Belongs to the terpene synthase family. Tpsb subfamily.</text>
</comment>
<evidence type="ECO:0000256" key="2">
    <source>
        <dbReference type="ARBA" id="ARBA00004721"/>
    </source>
</evidence>
<dbReference type="AlphaFoldDB" id="A0A443Q4N5"/>
<dbReference type="SFLD" id="SFLDS00005">
    <property type="entry name" value="Isoprenoid_Synthase_Type_I"/>
    <property type="match status" value="2"/>
</dbReference>
<keyword evidence="9" id="KW-1185">Reference proteome</keyword>
<evidence type="ECO:0000256" key="1">
    <source>
        <dbReference type="ARBA" id="ARBA00001946"/>
    </source>
</evidence>
<feature type="domain" description="Terpene synthase metal-binding" evidence="7">
    <location>
        <begin position="767"/>
        <end position="949"/>
    </location>
</feature>
<feature type="domain" description="Terpene synthase N-terminal" evidence="6">
    <location>
        <begin position="557"/>
        <end position="708"/>
    </location>
</feature>
<reference evidence="8 9" key="1">
    <citation type="journal article" date="2019" name="Nat. Plants">
        <title>Stout camphor tree genome fills gaps in understanding of flowering plant genome evolution.</title>
        <authorList>
            <person name="Chaw S.M."/>
            <person name="Liu Y.C."/>
            <person name="Wu Y.W."/>
            <person name="Wang H.Y."/>
            <person name="Lin C.I."/>
            <person name="Wu C.S."/>
            <person name="Ke H.M."/>
            <person name="Chang L.Y."/>
            <person name="Hsu C.Y."/>
            <person name="Yang H.T."/>
            <person name="Sudianto E."/>
            <person name="Hsu M.H."/>
            <person name="Wu K.P."/>
            <person name="Wang L.N."/>
            <person name="Leebens-Mack J.H."/>
            <person name="Tsai I.J."/>
        </authorList>
    </citation>
    <scope>NUCLEOTIDE SEQUENCE [LARGE SCALE GENOMIC DNA]</scope>
    <source>
        <strain evidence="9">cv. Chaw 1501</strain>
        <tissue evidence="8">Young leaves</tissue>
    </source>
</reference>
<dbReference type="InterPro" id="IPR044814">
    <property type="entry name" value="Terpene_cyclase_plant_C1"/>
</dbReference>
<dbReference type="UniPathway" id="UPA00213"/>
<accession>A0A443Q4N5</accession>
<dbReference type="PANTHER" id="PTHR31225:SF252">
    <property type="entry name" value="TERPENE SYNTHASE 12-RELATED"/>
    <property type="match status" value="1"/>
</dbReference>
<dbReference type="CDD" id="cd00684">
    <property type="entry name" value="Terpene_cyclase_plant_C1"/>
    <property type="match status" value="2"/>
</dbReference>
<dbReference type="FunFam" id="1.50.10.130:FF:000001">
    <property type="entry name" value="Isoprene synthase, chloroplastic"/>
    <property type="match status" value="2"/>
</dbReference>
<dbReference type="InterPro" id="IPR008930">
    <property type="entry name" value="Terpenoid_cyclase/PrenylTrfase"/>
</dbReference>
<comment type="caution">
    <text evidence="8">The sequence shown here is derived from an EMBL/GenBank/DDBJ whole genome shotgun (WGS) entry which is preliminary data.</text>
</comment>
<evidence type="ECO:0000256" key="4">
    <source>
        <dbReference type="ARBA" id="ARBA00022842"/>
    </source>
</evidence>
<comment type="pathway">
    <text evidence="2">Secondary metabolite biosynthesis; terpenoid biosynthesis.</text>
</comment>
<dbReference type="InterPro" id="IPR008949">
    <property type="entry name" value="Isoprenoid_synthase_dom_sf"/>
</dbReference>
<evidence type="ECO:0000259" key="7">
    <source>
        <dbReference type="Pfam" id="PF03936"/>
    </source>
</evidence>
<dbReference type="InterPro" id="IPR001906">
    <property type="entry name" value="Terpene_synth_N"/>
</dbReference>
<dbReference type="GO" id="GO:0016102">
    <property type="term" value="P:diterpenoid biosynthetic process"/>
    <property type="evidence" value="ECO:0007669"/>
    <property type="project" value="InterPro"/>
</dbReference>
<dbReference type="SFLD" id="SFLDG01014">
    <property type="entry name" value="Terpene_Cyclase_Like_1_N-term"/>
    <property type="match status" value="2"/>
</dbReference>
<dbReference type="GO" id="GO:0000287">
    <property type="term" value="F:magnesium ion binding"/>
    <property type="evidence" value="ECO:0007669"/>
    <property type="project" value="InterPro"/>
</dbReference>
<sequence>MAGRAEAGYVTEASAELHDRGHPGEGWCCSRSGSAEFRSKVSHSSIKTSLSLPKINRPLNCLPSSVIYEPEVSRRRANYKPNIWDHDLIQSLRSDYQDEAYAKRAEKLKEDVKHCMLQEAANPLAQLELIDPIQRLGMGHIFDKEIKGALNIIWEGHNKNDNKGGLGDNYDLYATSLLFRLLREHGYHVSQDVFNKFKDEGGGLITSVTEDINGILSLYEASHLAYQGETLLLECRTFTCTYLKAIKESVDIMLANKLGHALELPLHWRTQRLEALWYLNIYENEENMNPTLLELAKLDFNMVQATHQRDLRKASSWWSSLGLGGKLSFSRDRITECFFLALGVMFEPQFGYPRVELAKVFQLITTIDDIYDVFGSLDELECFTDAVDRWDIKSIDRLPEYMKICFLALYNTTNQMGYEILKDQGINIIPYLQKAAKWYYSGYKPSLEEYLNNGWVSSSGPVILVHAFLLSKLPTATQEANVSEMDARNHIEDLIFSSWKKLNEEVRTASPYPPHFINCALNLARVVHCIYQHGDGHTVQDRNTKDRLTSLLVRPIPLVHCMLQEATNPLAQLELIDPIQRLGMGHIFDKEIKGALNIIWEGHNKNDNKGGLGDNYDLYATSLLFRLLREHGYLVSQDVFNKFKDEGGGLITSVTEDINGILSLYEASHLAYQGETLLLECRTFTCTYLKAIKESVDIMLANKLGHALELPLHWRTQRLEALWYLNIYENEENMNPTLLELAKLDFNMVQATHQRDLRKASSWWSSLGLGGKLSFSRDRITECFFLALGVMFEPQFGYPRVELAKVCQLITTIDDIYDVFGSLDELECFTDAVDRWDIKSIDRLPEYMKICFLALYNTTNQMGYEILKDQGINIIPYLQKAWADLCKAMLVESKWYYSGYKPSLEEYLNNGWVSSSGPVILVHAFLLSKQPIATQVLDGLDRNPGLIRWPWKKLNEEVRTASPYPPHFINCALNLARVVHCIYQHGDGHTVQDRSTKDRLTSLLAQPIPLVVE</sequence>
<protein>
    <submittedName>
        <fullName evidence="8">Terpene synthase</fullName>
    </submittedName>
</protein>
<organism evidence="8 9">
    <name type="scientific">Cinnamomum micranthum f. kanehirae</name>
    <dbReference type="NCBI Taxonomy" id="337451"/>
    <lineage>
        <taxon>Eukaryota</taxon>
        <taxon>Viridiplantae</taxon>
        <taxon>Streptophyta</taxon>
        <taxon>Embryophyta</taxon>
        <taxon>Tracheophyta</taxon>
        <taxon>Spermatophyta</taxon>
        <taxon>Magnoliopsida</taxon>
        <taxon>Magnoliidae</taxon>
        <taxon>Laurales</taxon>
        <taxon>Lauraceae</taxon>
        <taxon>Cinnamomum</taxon>
    </lineage>
</organism>
<keyword evidence="4" id="KW-0460">Magnesium</keyword>
<dbReference type="GO" id="GO:0010333">
    <property type="term" value="F:terpene synthase activity"/>
    <property type="evidence" value="ECO:0007669"/>
    <property type="project" value="InterPro"/>
</dbReference>
<feature type="domain" description="Terpene synthase metal-binding" evidence="7">
    <location>
        <begin position="321"/>
        <end position="479"/>
    </location>
</feature>
<comment type="cofactor">
    <cofactor evidence="1">
        <name>Mg(2+)</name>
        <dbReference type="ChEBI" id="CHEBI:18420"/>
    </cofactor>
</comment>
<feature type="domain" description="Terpene synthase N-terminal" evidence="6">
    <location>
        <begin position="83"/>
        <end position="262"/>
    </location>
</feature>
<dbReference type="SUPFAM" id="SSF48239">
    <property type="entry name" value="Terpenoid cyclases/Protein prenyltransferases"/>
    <property type="match status" value="2"/>
</dbReference>
<dbReference type="Pfam" id="PF03936">
    <property type="entry name" value="Terpene_synth_C"/>
    <property type="match status" value="2"/>
</dbReference>
<dbReference type="PANTHER" id="PTHR31225">
    <property type="entry name" value="OS04G0344100 PROTEIN-RELATED"/>
    <property type="match status" value="1"/>
</dbReference>